<organism evidence="1 2">
    <name type="scientific">Myodes glareolus</name>
    <name type="common">Bank vole</name>
    <name type="synonym">Clethrionomys glareolus</name>
    <dbReference type="NCBI Taxonomy" id="447135"/>
    <lineage>
        <taxon>Eukaryota</taxon>
        <taxon>Metazoa</taxon>
        <taxon>Chordata</taxon>
        <taxon>Craniata</taxon>
        <taxon>Vertebrata</taxon>
        <taxon>Euteleostomi</taxon>
        <taxon>Mammalia</taxon>
        <taxon>Eutheria</taxon>
        <taxon>Euarchontoglires</taxon>
        <taxon>Glires</taxon>
        <taxon>Rodentia</taxon>
        <taxon>Myomorpha</taxon>
        <taxon>Muroidea</taxon>
        <taxon>Cricetidae</taxon>
        <taxon>Arvicolinae</taxon>
        <taxon>Myodes</taxon>
    </lineage>
</organism>
<evidence type="ECO:0000313" key="2">
    <source>
        <dbReference type="Proteomes" id="UP001488838"/>
    </source>
</evidence>
<comment type="caution">
    <text evidence="1">The sequence shown here is derived from an EMBL/GenBank/DDBJ whole genome shotgun (WGS) entry which is preliminary data.</text>
</comment>
<gene>
    <name evidence="1" type="ORF">U0070_021595</name>
</gene>
<keyword evidence="2" id="KW-1185">Reference proteome</keyword>
<dbReference type="AlphaFoldDB" id="A0AAW0IDF1"/>
<evidence type="ECO:0000313" key="1">
    <source>
        <dbReference type="EMBL" id="KAK7812615.1"/>
    </source>
</evidence>
<sequence length="121" mass="13526">MEPHLCDFLGNHFLNEKAKLIKKMGNLTNLHRLTRPQPTETAMPQTYLSEHLLERLTLKYNQEASSPSEGLSPLLCISQLRTAIWTSQAMRLQPIPSLGPRHSSSILLVLEALLPTESSPG</sequence>
<dbReference type="InterPro" id="IPR012347">
    <property type="entry name" value="Ferritin-like"/>
</dbReference>
<dbReference type="Proteomes" id="UP001488838">
    <property type="component" value="Unassembled WGS sequence"/>
</dbReference>
<protein>
    <submittedName>
        <fullName evidence="1">Uncharacterized protein</fullName>
    </submittedName>
</protein>
<reference evidence="1 2" key="1">
    <citation type="journal article" date="2023" name="bioRxiv">
        <title>Conserved and derived expression patterns and positive selection on dental genes reveal complex evolutionary context of ever-growing rodent molars.</title>
        <authorList>
            <person name="Calamari Z.T."/>
            <person name="Song A."/>
            <person name="Cohen E."/>
            <person name="Akter M."/>
            <person name="Roy R.D."/>
            <person name="Hallikas O."/>
            <person name="Christensen M.M."/>
            <person name="Li P."/>
            <person name="Marangoni P."/>
            <person name="Jernvall J."/>
            <person name="Klein O.D."/>
        </authorList>
    </citation>
    <scope>NUCLEOTIDE SEQUENCE [LARGE SCALE GENOMIC DNA]</scope>
    <source>
        <strain evidence="1">V071</strain>
    </source>
</reference>
<name>A0AAW0IDF1_MYOGA</name>
<dbReference type="InterPro" id="IPR009078">
    <property type="entry name" value="Ferritin-like_SF"/>
</dbReference>
<dbReference type="SUPFAM" id="SSF47240">
    <property type="entry name" value="Ferritin-like"/>
    <property type="match status" value="1"/>
</dbReference>
<dbReference type="EMBL" id="JBBHLL010000149">
    <property type="protein sequence ID" value="KAK7812615.1"/>
    <property type="molecule type" value="Genomic_DNA"/>
</dbReference>
<dbReference type="Gene3D" id="1.20.1260.10">
    <property type="match status" value="1"/>
</dbReference>
<accession>A0AAW0IDF1</accession>
<proteinExistence type="predicted"/>